<protein>
    <submittedName>
        <fullName evidence="1">(northern house mosquito) hypothetical protein</fullName>
    </submittedName>
</protein>
<dbReference type="EMBL" id="HBUE01207478">
    <property type="protein sequence ID" value="CAG6532863.1"/>
    <property type="molecule type" value="Transcribed_RNA"/>
</dbReference>
<dbReference type="EMBL" id="HBUE01313784">
    <property type="protein sequence ID" value="CAG6584735.1"/>
    <property type="molecule type" value="Transcribed_RNA"/>
</dbReference>
<proteinExistence type="predicted"/>
<reference evidence="1" key="1">
    <citation type="submission" date="2021-05" db="EMBL/GenBank/DDBJ databases">
        <authorList>
            <person name="Alioto T."/>
            <person name="Alioto T."/>
            <person name="Gomez Garrido J."/>
        </authorList>
    </citation>
    <scope>NUCLEOTIDE SEQUENCE</scope>
</reference>
<name>A0A8D8K280_CULPI</name>
<dbReference type="AlphaFoldDB" id="A0A8D8K280"/>
<evidence type="ECO:0000313" key="1">
    <source>
        <dbReference type="EMBL" id="CAG6584735.1"/>
    </source>
</evidence>
<sequence length="143" mass="15985">MLSIILHTVCDLFCSSQFRQNEANIVSIFAVFLHFSTKETGQVTLASIPLEVHIKLKGIFWGHFPPAFSVEFFFCFAAFEARSSTITVLCFCVYFGKIRFSRGCGQFSSCLVELNSVDESVGFWGNHKSSSVHSKTTLHANVN</sequence>
<organism evidence="1">
    <name type="scientific">Culex pipiens</name>
    <name type="common">House mosquito</name>
    <dbReference type="NCBI Taxonomy" id="7175"/>
    <lineage>
        <taxon>Eukaryota</taxon>
        <taxon>Metazoa</taxon>
        <taxon>Ecdysozoa</taxon>
        <taxon>Arthropoda</taxon>
        <taxon>Hexapoda</taxon>
        <taxon>Insecta</taxon>
        <taxon>Pterygota</taxon>
        <taxon>Neoptera</taxon>
        <taxon>Endopterygota</taxon>
        <taxon>Diptera</taxon>
        <taxon>Nematocera</taxon>
        <taxon>Culicoidea</taxon>
        <taxon>Culicidae</taxon>
        <taxon>Culicinae</taxon>
        <taxon>Culicini</taxon>
        <taxon>Culex</taxon>
        <taxon>Culex</taxon>
    </lineage>
</organism>
<accession>A0A8D8K280</accession>